<accession>A0A2P2MWK8</accession>
<protein>
    <submittedName>
        <fullName evidence="2">Putative leucine-rich repeat receptor-like serine/threonine-protein kinase At5g15730 isoform X3</fullName>
    </submittedName>
</protein>
<proteinExistence type="predicted"/>
<sequence>MCVQKLMTSFQPRASESSSNLNWKQFPYHEDPAVHATKQIEPTWSWEERLYIALNCSHGIEYLSKGAVPMVIQCDLKSANILLDCSMRAKVS</sequence>
<dbReference type="GO" id="GO:0016301">
    <property type="term" value="F:kinase activity"/>
    <property type="evidence" value="ECO:0007669"/>
    <property type="project" value="UniProtKB-KW"/>
</dbReference>
<keyword evidence="2" id="KW-0808">Transferase</keyword>
<dbReference type="AlphaFoldDB" id="A0A2P2MWK8"/>
<dbReference type="SUPFAM" id="SSF56112">
    <property type="entry name" value="Protein kinase-like (PK-like)"/>
    <property type="match status" value="1"/>
</dbReference>
<evidence type="ECO:0000313" key="2">
    <source>
        <dbReference type="EMBL" id="MBX34597.1"/>
    </source>
</evidence>
<name>A0A2P2MWK8_RHIMU</name>
<reference evidence="2" key="1">
    <citation type="submission" date="2018-02" db="EMBL/GenBank/DDBJ databases">
        <title>Rhizophora mucronata_Transcriptome.</title>
        <authorList>
            <person name="Meera S.P."/>
            <person name="Sreeshan A."/>
            <person name="Augustine A."/>
        </authorList>
    </citation>
    <scope>NUCLEOTIDE SEQUENCE</scope>
    <source>
        <tissue evidence="2">Leaf</tissue>
    </source>
</reference>
<organism evidence="2">
    <name type="scientific">Rhizophora mucronata</name>
    <name type="common">Asiatic mangrove</name>
    <dbReference type="NCBI Taxonomy" id="61149"/>
    <lineage>
        <taxon>Eukaryota</taxon>
        <taxon>Viridiplantae</taxon>
        <taxon>Streptophyta</taxon>
        <taxon>Embryophyta</taxon>
        <taxon>Tracheophyta</taxon>
        <taxon>Spermatophyta</taxon>
        <taxon>Magnoliopsida</taxon>
        <taxon>eudicotyledons</taxon>
        <taxon>Gunneridae</taxon>
        <taxon>Pentapetalae</taxon>
        <taxon>rosids</taxon>
        <taxon>fabids</taxon>
        <taxon>Malpighiales</taxon>
        <taxon>Rhizophoraceae</taxon>
        <taxon>Rhizophora</taxon>
    </lineage>
</organism>
<keyword evidence="2" id="KW-0675">Receptor</keyword>
<dbReference type="Gene3D" id="1.10.510.10">
    <property type="entry name" value="Transferase(Phosphotransferase) domain 1"/>
    <property type="match status" value="1"/>
</dbReference>
<dbReference type="PANTHER" id="PTHR46146">
    <property type="entry name" value="SERINE/THREONINE-PROTEIN KINASE-LIKE PROTEIN CCR4"/>
    <property type="match status" value="1"/>
</dbReference>
<keyword evidence="2" id="KW-0418">Kinase</keyword>
<dbReference type="EMBL" id="GGEC01054113">
    <property type="protein sequence ID" value="MBX34597.1"/>
    <property type="molecule type" value="Transcribed_RNA"/>
</dbReference>
<dbReference type="InterPro" id="IPR011009">
    <property type="entry name" value="Kinase-like_dom_sf"/>
</dbReference>
<dbReference type="PANTHER" id="PTHR46146:SF4">
    <property type="entry name" value="SERINE_THREONINE-PROTEIN KINASE-LIKE PROTEIN CCR4"/>
    <property type="match status" value="1"/>
</dbReference>
<feature type="region of interest" description="Disordered" evidence="1">
    <location>
        <begin position="1"/>
        <end position="20"/>
    </location>
</feature>
<evidence type="ECO:0000256" key="1">
    <source>
        <dbReference type="SAM" id="MobiDB-lite"/>
    </source>
</evidence>